<comment type="caution">
    <text evidence="1">The sequence shown here is derived from an EMBL/GenBank/DDBJ whole genome shotgun (WGS) entry which is preliminary data.</text>
</comment>
<organism evidence="1 2">
    <name type="scientific">Streptomyces lannensis</name>
    <dbReference type="NCBI Taxonomy" id="766498"/>
    <lineage>
        <taxon>Bacteria</taxon>
        <taxon>Bacillati</taxon>
        <taxon>Actinomycetota</taxon>
        <taxon>Actinomycetes</taxon>
        <taxon>Kitasatosporales</taxon>
        <taxon>Streptomycetaceae</taxon>
        <taxon>Streptomyces</taxon>
    </lineage>
</organism>
<dbReference type="RefSeq" id="WP_345546675.1">
    <property type="nucleotide sequence ID" value="NZ_BAAAZA010000003.1"/>
</dbReference>
<keyword evidence="2" id="KW-1185">Reference proteome</keyword>
<name>A0ABP7JQN6_9ACTN</name>
<proteinExistence type="predicted"/>
<sequence length="115" mass="12655">MTDPTSNGRAADTPQPVINFRLKTRPDGSTVLALHIVAAPYVLHEHRYELDPYLTRSLLHELTRNLHGIPDPGPRPEVAALLTALDSDDHTAFTTALDAYTARLHHQLTDVGETA</sequence>
<reference evidence="2" key="1">
    <citation type="journal article" date="2019" name="Int. J. Syst. Evol. Microbiol.">
        <title>The Global Catalogue of Microorganisms (GCM) 10K type strain sequencing project: providing services to taxonomists for standard genome sequencing and annotation.</title>
        <authorList>
            <consortium name="The Broad Institute Genomics Platform"/>
            <consortium name="The Broad Institute Genome Sequencing Center for Infectious Disease"/>
            <person name="Wu L."/>
            <person name="Ma J."/>
        </authorList>
    </citation>
    <scope>NUCLEOTIDE SEQUENCE [LARGE SCALE GENOMIC DNA]</scope>
    <source>
        <strain evidence="2">JCM 16578</strain>
    </source>
</reference>
<dbReference type="Proteomes" id="UP001501563">
    <property type="component" value="Unassembled WGS sequence"/>
</dbReference>
<protein>
    <submittedName>
        <fullName evidence="1">Uncharacterized protein</fullName>
    </submittedName>
</protein>
<evidence type="ECO:0000313" key="2">
    <source>
        <dbReference type="Proteomes" id="UP001501563"/>
    </source>
</evidence>
<evidence type="ECO:0000313" key="1">
    <source>
        <dbReference type="EMBL" id="GAA3851100.1"/>
    </source>
</evidence>
<accession>A0ABP7JQN6</accession>
<gene>
    <name evidence="1" type="ORF">GCM10022207_11710</name>
</gene>
<dbReference type="EMBL" id="BAAAZA010000003">
    <property type="protein sequence ID" value="GAA3851100.1"/>
    <property type="molecule type" value="Genomic_DNA"/>
</dbReference>